<dbReference type="Pfam" id="PF07727">
    <property type="entry name" value="RVT_2"/>
    <property type="match status" value="1"/>
</dbReference>
<feature type="domain" description="Reverse transcriptase Ty1/copia-type" evidence="1">
    <location>
        <begin position="308"/>
        <end position="355"/>
    </location>
</feature>
<comment type="caution">
    <text evidence="2">The sequence shown here is derived from an EMBL/GenBank/DDBJ whole genome shotgun (WGS) entry which is preliminary data.</text>
</comment>
<dbReference type="EMBL" id="BKCJ010001272">
    <property type="protein sequence ID" value="GEU40204.1"/>
    <property type="molecule type" value="Genomic_DNA"/>
</dbReference>
<evidence type="ECO:0000313" key="2">
    <source>
        <dbReference type="EMBL" id="GEU40204.1"/>
    </source>
</evidence>
<dbReference type="AlphaFoldDB" id="A0A6L2JX52"/>
<dbReference type="InterPro" id="IPR013103">
    <property type="entry name" value="RVT_2"/>
</dbReference>
<evidence type="ECO:0000259" key="1">
    <source>
        <dbReference type="Pfam" id="PF07727"/>
    </source>
</evidence>
<gene>
    <name evidence="2" type="ORF">Tci_012182</name>
</gene>
<proteinExistence type="predicted"/>
<reference evidence="2" key="1">
    <citation type="journal article" date="2019" name="Sci. Rep.">
        <title>Draft genome of Tanacetum cinerariifolium, the natural source of mosquito coil.</title>
        <authorList>
            <person name="Yamashiro T."/>
            <person name="Shiraishi A."/>
            <person name="Satake H."/>
            <person name="Nakayama K."/>
        </authorList>
    </citation>
    <scope>NUCLEOTIDE SEQUENCE</scope>
</reference>
<accession>A0A6L2JX52</accession>
<name>A0A6L2JX52_TANCI</name>
<organism evidence="2">
    <name type="scientific">Tanacetum cinerariifolium</name>
    <name type="common">Dalmatian daisy</name>
    <name type="synonym">Chrysanthemum cinerariifolium</name>
    <dbReference type="NCBI Taxonomy" id="118510"/>
    <lineage>
        <taxon>Eukaryota</taxon>
        <taxon>Viridiplantae</taxon>
        <taxon>Streptophyta</taxon>
        <taxon>Embryophyta</taxon>
        <taxon>Tracheophyta</taxon>
        <taxon>Spermatophyta</taxon>
        <taxon>Magnoliopsida</taxon>
        <taxon>eudicotyledons</taxon>
        <taxon>Gunneridae</taxon>
        <taxon>Pentapetalae</taxon>
        <taxon>asterids</taxon>
        <taxon>campanulids</taxon>
        <taxon>Asterales</taxon>
        <taxon>Asteraceae</taxon>
        <taxon>Asteroideae</taxon>
        <taxon>Anthemideae</taxon>
        <taxon>Anthemidinae</taxon>
        <taxon>Tanacetum</taxon>
    </lineage>
</organism>
<protein>
    <submittedName>
        <fullName evidence="2">Cyclic nucleotide-binding domain-containing protein</fullName>
    </submittedName>
</protein>
<sequence>MKEILDRKLIILTWISSSSGGLVCLLELRWSGKNHIPGSPGPEPASFDHVFAFPDDDLGVDIKEDPKEDHDMDIDEKDLKEDQEMDFEDDDDYMRGTMFIVFFRLEELGALHVRVDKVESIQTGLRRSEWAIEKDIRWLGERYDVIKARTLSLPWITAIEERVQLLIEDGEHVGDVPDVVETEVLELRYKVDNYPREHVDALRVESRDSGLTESLECEREERGEYERFDTKDGGAHQIMSPRRMNQDAIERLVVERVAVALAQHKANRVNASRDGAVGPAKARAAGPTGPVRGAAGGNVAPEVIVRKKGDFKESFALVARLEAVRMFVAYVAHKNFTVYQMDVKTVFLNGPLKEEGLAEKKAKTESNVWDDGSEDVNPFGRGNPGFHDDHYDNPLLINETESEPIIWDIGDEEEEKNESDTDIEDVIEEEERFVRKGEFGEEEDNIEDVVVVANDLCSSMIQTILSVDFEEDINTKSHELVSFGKSIIIKGIQVWILRVQRTSFSQAGKDDVDALTFSQFQNA</sequence>